<dbReference type="GO" id="GO:0003700">
    <property type="term" value="F:DNA-binding transcription factor activity"/>
    <property type="evidence" value="ECO:0007669"/>
    <property type="project" value="TreeGrafter"/>
</dbReference>
<name>A0A931F768_9ACTN</name>
<reference evidence="7" key="1">
    <citation type="submission" date="2020-11" db="EMBL/GenBank/DDBJ databases">
        <title>Whole-genome analyses of Nonomuraea sp. K274.</title>
        <authorList>
            <person name="Veyisoglu A."/>
        </authorList>
    </citation>
    <scope>NUCLEOTIDE SEQUENCE</scope>
    <source>
        <strain evidence="7">K274</strain>
    </source>
</reference>
<dbReference type="GO" id="GO:0000976">
    <property type="term" value="F:transcription cis-regulatory region binding"/>
    <property type="evidence" value="ECO:0007669"/>
    <property type="project" value="TreeGrafter"/>
</dbReference>
<keyword evidence="2 4" id="KW-0238">DNA-binding</keyword>
<evidence type="ECO:0000313" key="7">
    <source>
        <dbReference type="EMBL" id="MBF8194063.1"/>
    </source>
</evidence>
<evidence type="ECO:0000256" key="2">
    <source>
        <dbReference type="ARBA" id="ARBA00023125"/>
    </source>
</evidence>
<evidence type="ECO:0000256" key="4">
    <source>
        <dbReference type="PROSITE-ProRule" id="PRU00335"/>
    </source>
</evidence>
<dbReference type="PRINTS" id="PR00455">
    <property type="entry name" value="HTHTETR"/>
</dbReference>
<keyword evidence="8" id="KW-1185">Reference proteome</keyword>
<dbReference type="Proteomes" id="UP000605361">
    <property type="component" value="Unassembled WGS sequence"/>
</dbReference>
<feature type="region of interest" description="Disordered" evidence="5">
    <location>
        <begin position="191"/>
        <end position="218"/>
    </location>
</feature>
<dbReference type="InterPro" id="IPR050109">
    <property type="entry name" value="HTH-type_TetR-like_transc_reg"/>
</dbReference>
<comment type="caution">
    <text evidence="7">The sequence shown here is derived from an EMBL/GenBank/DDBJ whole genome shotgun (WGS) entry which is preliminary data.</text>
</comment>
<dbReference type="PANTHER" id="PTHR30055">
    <property type="entry name" value="HTH-TYPE TRANSCRIPTIONAL REGULATOR RUTR"/>
    <property type="match status" value="1"/>
</dbReference>
<keyword evidence="1" id="KW-0805">Transcription regulation</keyword>
<dbReference type="SUPFAM" id="SSF48498">
    <property type="entry name" value="Tetracyclin repressor-like, C-terminal domain"/>
    <property type="match status" value="1"/>
</dbReference>
<evidence type="ECO:0000256" key="1">
    <source>
        <dbReference type="ARBA" id="ARBA00023015"/>
    </source>
</evidence>
<organism evidence="7 8">
    <name type="scientific">Nonomuraea cypriaca</name>
    <dbReference type="NCBI Taxonomy" id="1187855"/>
    <lineage>
        <taxon>Bacteria</taxon>
        <taxon>Bacillati</taxon>
        <taxon>Actinomycetota</taxon>
        <taxon>Actinomycetes</taxon>
        <taxon>Streptosporangiales</taxon>
        <taxon>Streptosporangiaceae</taxon>
        <taxon>Nonomuraea</taxon>
    </lineage>
</organism>
<evidence type="ECO:0000256" key="3">
    <source>
        <dbReference type="ARBA" id="ARBA00023163"/>
    </source>
</evidence>
<dbReference type="EMBL" id="JADOGI010000352">
    <property type="protein sequence ID" value="MBF8194063.1"/>
    <property type="molecule type" value="Genomic_DNA"/>
</dbReference>
<proteinExistence type="predicted"/>
<evidence type="ECO:0000313" key="8">
    <source>
        <dbReference type="Proteomes" id="UP000605361"/>
    </source>
</evidence>
<sequence>MQDEKTRTRGDAVRNRELLIKVAREAMAEVGLAVSVNEIVRRARLGQATFYRRFASREELLSAVLDDVLASVEASLQEAAEKDPAAGLREALRVLVEHQSRHRGLYDLLTGDSAAAGGTFAEQRARIRDLVRRIGERAQEAGAMHPDTRWQDLPFLAGSLAAASSSCLGIDADPGLAGRMLGTVLAGLRTGTTASTDHSDEVPTAPAAYAATPPPRDD</sequence>
<dbReference type="RefSeq" id="WP_195902902.1">
    <property type="nucleotide sequence ID" value="NZ_JADOGI010000352.1"/>
</dbReference>
<feature type="domain" description="HTH tetR-type" evidence="6">
    <location>
        <begin position="13"/>
        <end position="72"/>
    </location>
</feature>
<dbReference type="Pfam" id="PF21597">
    <property type="entry name" value="TetR_C_43"/>
    <property type="match status" value="1"/>
</dbReference>
<dbReference type="InterPro" id="IPR001647">
    <property type="entry name" value="HTH_TetR"/>
</dbReference>
<gene>
    <name evidence="7" type="ORF">ITP53_52025</name>
</gene>
<protein>
    <submittedName>
        <fullName evidence="7">TetR/AcrR family transcriptional regulator</fullName>
    </submittedName>
</protein>
<keyword evidence="3" id="KW-0804">Transcription</keyword>
<feature type="DNA-binding region" description="H-T-H motif" evidence="4">
    <location>
        <begin position="35"/>
        <end position="54"/>
    </location>
</feature>
<dbReference type="PANTHER" id="PTHR30055:SF234">
    <property type="entry name" value="HTH-TYPE TRANSCRIPTIONAL REGULATOR BETI"/>
    <property type="match status" value="1"/>
</dbReference>
<accession>A0A931F768</accession>
<dbReference type="Gene3D" id="1.10.357.10">
    <property type="entry name" value="Tetracycline Repressor, domain 2"/>
    <property type="match status" value="1"/>
</dbReference>
<dbReference type="AlphaFoldDB" id="A0A931F768"/>
<dbReference type="Pfam" id="PF00440">
    <property type="entry name" value="TetR_N"/>
    <property type="match status" value="1"/>
</dbReference>
<evidence type="ECO:0000256" key="5">
    <source>
        <dbReference type="SAM" id="MobiDB-lite"/>
    </source>
</evidence>
<evidence type="ECO:0000259" key="6">
    <source>
        <dbReference type="PROSITE" id="PS50977"/>
    </source>
</evidence>
<dbReference type="InterPro" id="IPR049445">
    <property type="entry name" value="TetR_SbtR-like_C"/>
</dbReference>
<dbReference type="PROSITE" id="PS50977">
    <property type="entry name" value="HTH_TETR_2"/>
    <property type="match status" value="1"/>
</dbReference>
<dbReference type="InterPro" id="IPR009057">
    <property type="entry name" value="Homeodomain-like_sf"/>
</dbReference>
<dbReference type="InterPro" id="IPR036271">
    <property type="entry name" value="Tet_transcr_reg_TetR-rel_C_sf"/>
</dbReference>
<dbReference type="SUPFAM" id="SSF46689">
    <property type="entry name" value="Homeodomain-like"/>
    <property type="match status" value="1"/>
</dbReference>